<dbReference type="Gene3D" id="2.40.10.10">
    <property type="entry name" value="Trypsin-like serine proteases"/>
    <property type="match status" value="1"/>
</dbReference>
<reference evidence="5 6" key="1">
    <citation type="submission" date="2017-03" db="EMBL/GenBank/DDBJ databases">
        <title>WGS assembly of Porphyra umbilicalis.</title>
        <authorList>
            <person name="Brawley S.H."/>
            <person name="Blouin N.A."/>
            <person name="Ficko-Blean E."/>
            <person name="Wheeler G.L."/>
            <person name="Lohr M."/>
            <person name="Goodson H.V."/>
            <person name="Jenkins J.W."/>
            <person name="Blaby-Haas C.E."/>
            <person name="Helliwell K.E."/>
            <person name="Chan C."/>
            <person name="Marriage T."/>
            <person name="Bhattacharya D."/>
            <person name="Klein A.S."/>
            <person name="Badis Y."/>
            <person name="Brodie J."/>
            <person name="Cao Y."/>
            <person name="Collen J."/>
            <person name="Dittami S.M."/>
            <person name="Gachon C.M."/>
            <person name="Green B.R."/>
            <person name="Karpowicz S."/>
            <person name="Kim J.W."/>
            <person name="Kudahl U."/>
            <person name="Lin S."/>
            <person name="Michel G."/>
            <person name="Mittag M."/>
            <person name="Olson B.J."/>
            <person name="Pangilinan J."/>
            <person name="Peng Y."/>
            <person name="Qiu H."/>
            <person name="Shu S."/>
            <person name="Singer J.T."/>
            <person name="Smith A.G."/>
            <person name="Sprecher B.N."/>
            <person name="Wagner V."/>
            <person name="Wang W."/>
            <person name="Wang Z.-Y."/>
            <person name="Yan J."/>
            <person name="Yarish C."/>
            <person name="Zoeuner-Riek S."/>
            <person name="Zhuang Y."/>
            <person name="Zou Y."/>
            <person name="Lindquist E.A."/>
            <person name="Grimwood J."/>
            <person name="Barry K."/>
            <person name="Rokhsar D.S."/>
            <person name="Schmutz J."/>
            <person name="Stiller J.W."/>
            <person name="Grossman A.R."/>
            <person name="Prochnik S.E."/>
        </authorList>
    </citation>
    <scope>NUCLEOTIDE SEQUENCE [LARGE SCALE GENOMIC DNA]</scope>
    <source>
        <strain evidence="5">4086291</strain>
    </source>
</reference>
<dbReference type="InterPro" id="IPR009003">
    <property type="entry name" value="Peptidase_S1_PA"/>
</dbReference>
<comment type="similarity">
    <text evidence="1">Belongs to the peptidase S1 family.</text>
</comment>
<dbReference type="AlphaFoldDB" id="A0A1X6NX20"/>
<evidence type="ECO:0000313" key="5">
    <source>
        <dbReference type="EMBL" id="OSX73189.1"/>
    </source>
</evidence>
<dbReference type="GO" id="GO:0006508">
    <property type="term" value="P:proteolysis"/>
    <property type="evidence" value="ECO:0007669"/>
    <property type="project" value="InterPro"/>
</dbReference>
<protein>
    <recommendedName>
        <fullName evidence="4">Peptidase S1 domain-containing protein</fullName>
    </recommendedName>
</protein>
<dbReference type="Proteomes" id="UP000218209">
    <property type="component" value="Unassembled WGS sequence"/>
</dbReference>
<dbReference type="SUPFAM" id="SSF50494">
    <property type="entry name" value="Trypsin-like serine proteases"/>
    <property type="match status" value="1"/>
</dbReference>
<organism evidence="5 6">
    <name type="scientific">Porphyra umbilicalis</name>
    <name type="common">Purple laver</name>
    <name type="synonym">Red alga</name>
    <dbReference type="NCBI Taxonomy" id="2786"/>
    <lineage>
        <taxon>Eukaryota</taxon>
        <taxon>Rhodophyta</taxon>
        <taxon>Bangiophyceae</taxon>
        <taxon>Bangiales</taxon>
        <taxon>Bangiaceae</taxon>
        <taxon>Porphyra</taxon>
    </lineage>
</organism>
<name>A0A1X6NX20_PORUM</name>
<keyword evidence="6" id="KW-1185">Reference proteome</keyword>
<evidence type="ECO:0000256" key="3">
    <source>
        <dbReference type="SAM" id="SignalP"/>
    </source>
</evidence>
<dbReference type="InterPro" id="IPR001254">
    <property type="entry name" value="Trypsin_dom"/>
</dbReference>
<feature type="domain" description="Peptidase S1" evidence="4">
    <location>
        <begin position="51"/>
        <end position="304"/>
    </location>
</feature>
<evidence type="ECO:0000256" key="2">
    <source>
        <dbReference type="ARBA" id="ARBA00023157"/>
    </source>
</evidence>
<dbReference type="InterPro" id="IPR001314">
    <property type="entry name" value="Peptidase_S1A"/>
</dbReference>
<evidence type="ECO:0000259" key="4">
    <source>
        <dbReference type="PROSITE" id="PS50240"/>
    </source>
</evidence>
<gene>
    <name evidence="5" type="ORF">BU14_0371s0022</name>
</gene>
<feature type="chain" id="PRO_5012755839" description="Peptidase S1 domain-containing protein" evidence="3">
    <location>
        <begin position="24"/>
        <end position="309"/>
    </location>
</feature>
<dbReference type="Pfam" id="PF00089">
    <property type="entry name" value="Trypsin"/>
    <property type="match status" value="1"/>
</dbReference>
<dbReference type="EMBL" id="KV919013">
    <property type="protein sequence ID" value="OSX73189.1"/>
    <property type="molecule type" value="Genomic_DNA"/>
</dbReference>
<dbReference type="InterPro" id="IPR050430">
    <property type="entry name" value="Peptidase_S1"/>
</dbReference>
<feature type="signal peptide" evidence="3">
    <location>
        <begin position="1"/>
        <end position="23"/>
    </location>
</feature>
<dbReference type="SMART" id="SM00020">
    <property type="entry name" value="Tryp_SPc"/>
    <property type="match status" value="1"/>
</dbReference>
<dbReference type="OrthoDB" id="10059102at2759"/>
<accession>A0A1X6NX20</accession>
<dbReference type="PANTHER" id="PTHR24276">
    <property type="entry name" value="POLYSERASE-RELATED"/>
    <property type="match status" value="1"/>
</dbReference>
<dbReference type="PROSITE" id="PS50240">
    <property type="entry name" value="TRYPSIN_DOM"/>
    <property type="match status" value="1"/>
</dbReference>
<dbReference type="InterPro" id="IPR043504">
    <property type="entry name" value="Peptidase_S1_PA_chymotrypsin"/>
</dbReference>
<keyword evidence="3" id="KW-0732">Signal</keyword>
<proteinExistence type="inferred from homology"/>
<dbReference type="GO" id="GO:0004252">
    <property type="term" value="F:serine-type endopeptidase activity"/>
    <property type="evidence" value="ECO:0007669"/>
    <property type="project" value="InterPro"/>
</dbReference>
<dbReference type="PRINTS" id="PR00722">
    <property type="entry name" value="CHYMOTRYPSIN"/>
</dbReference>
<sequence>MVSHRFAATLVALTVATVATVAAAQAYRLGDTNHDTPVNVSAFKPTRTGRLVGGRVVAADAADTAAVFFAKVFTPDGLGFFCGGALLDPRHVLTRAGCGARVGDVVRVGGVGIFDGLERHVAAVAAHPNYTANGDLYDVAVLRLADPPTAAAVAAAGLVPVRLNGWAWDEAAAVKPTNFTVAGFGAVDAAGETRGSPRLRVGTQRLTPWATCAAVTDQVPIPLAIDAQVCTNMDAAASTALCANDMGGPLYIRYAYRGGAVFQLFGVASYWVASAEGPLCPGGGLPNVYTRVEKVRSWVWGVQAAGWAA</sequence>
<evidence type="ECO:0000313" key="6">
    <source>
        <dbReference type="Proteomes" id="UP000218209"/>
    </source>
</evidence>
<keyword evidence="2" id="KW-1015">Disulfide bond</keyword>
<dbReference type="PANTHER" id="PTHR24276:SF98">
    <property type="entry name" value="FI18310P1-RELATED"/>
    <property type="match status" value="1"/>
</dbReference>
<evidence type="ECO:0000256" key="1">
    <source>
        <dbReference type="ARBA" id="ARBA00007664"/>
    </source>
</evidence>